<feature type="region of interest" description="Disordered" evidence="1">
    <location>
        <begin position="639"/>
        <end position="674"/>
    </location>
</feature>
<dbReference type="RefSeq" id="XP_009848587.1">
    <property type="nucleotide sequence ID" value="XM_009850285.1"/>
</dbReference>
<feature type="region of interest" description="Disordered" evidence="1">
    <location>
        <begin position="439"/>
        <end position="459"/>
    </location>
</feature>
<feature type="compositionally biased region" description="Low complexity" evidence="1">
    <location>
        <begin position="866"/>
        <end position="884"/>
    </location>
</feature>
<keyword evidence="3" id="KW-1185">Reference proteome</keyword>
<sequence>MAFENDKTHDQPPNTRGPVSFTSTYSPSGSFVNPPRSFINPAVLLSLRGGGLNEPASGEAEETTHLSPREDSLNSLPSTTLVGSPPLPPPLQRSPIPKTTAEWFETLQHESERMVMGSFILSGLIFPGVGNKLADKLAALSGTKLRDMSAIRNESRALSPCAAVALACAEDLLNGLCGRYVQGPIPFSVSFPLLCTPSRTKQDGGIEVIQFIDCFASRFKQQFHGFRQEFDAEGASPPTSTNNEHINIQSFNRLVWSLVADLEHLIYGDEMPKHKDTHRPTKVAKTEGDDTPNHDGPAFSIERCILQLFCDIDPKEYLNWRTCNEAVSNTIASTPKNGETLTTDQVLQLLDHRKTGPLKSEGFVVWRGNPDDLQTDEHQFIWMKYKRKPQSHEKQAKTQMKAVRKRVDAYLSSSEVLADPAKSANEPPSSDMLQTLKAQLAESSSGNESGKSLAADTSANDEITVETELEKGLREELIKRCVLRLNPASASQSQDKGKKKDDAASTVTEKPVPKPHRTIGDAAAAVQDELGKDGAAIKLSHHNSSRVVAVKTSIDQLQGFERADRADKARQAQLTKKGDPLTSQERERLLLVKSDLKSIRAAFEQQKIVNRIEELEKQQKVNQRRKESELQIAEACASAGPNAGCSAKNMASQASAARRSESNEDNSRAAKEARRELPYEVMCTVANDTRRTAAILRLQEQDPTKPSSSVRAEGSSAVAGLSRTTSESPVVEEDASISTASETGNDADPVVSSERRIELLAQEMGYKEAFDKGLERLRKEFEPSSLTSVADGFTVFQEMNSTADGRATVRRMEARAMRFIAAHGGAVVDDAVGDAGAAPGGDDIGGTSVGPDDSAGSPPVADTDTSHGGPDDSVSPSSPTGSSDNPADSENDVSLRGGGLNTLEEEVQDFWDDVRRQLKVDDDEIYDSESDYGEEARVRRKARDAADDAYLAWLRGGISTAFTMDTLKLSMRPDKDNNDKRSAPPLPMPMTRDNTAALGPASQNIPGLTDISCRNLFPPRKSNKFEEDPRDLDLNREFEEEAAAAAAMRVEQQLLLLAAKEPPAPPAATHYHYHSWPTSGRKSQEPCANKELLSRCEKLAKRAKTWSSRLFLFSSAKKEDIDSHENPYRNPYYKESTSRLMTLLRRVTGAGEEW</sequence>
<evidence type="ECO:0000313" key="3">
    <source>
        <dbReference type="Proteomes" id="UP000008065"/>
    </source>
</evidence>
<feature type="region of interest" description="Disordered" evidence="1">
    <location>
        <begin position="488"/>
        <end position="519"/>
    </location>
</feature>
<proteinExistence type="predicted"/>
<accession>F8ME27</accession>
<dbReference type="EMBL" id="GL891302">
    <property type="protein sequence ID" value="EGO61562.1"/>
    <property type="molecule type" value="Genomic_DNA"/>
</dbReference>
<protein>
    <submittedName>
        <fullName evidence="2">Uncharacterized protein</fullName>
    </submittedName>
</protein>
<feature type="compositionally biased region" description="Basic and acidic residues" evidence="1">
    <location>
        <begin position="658"/>
        <end position="674"/>
    </location>
</feature>
<feature type="compositionally biased region" description="Low complexity" evidence="1">
    <location>
        <begin position="75"/>
        <end position="84"/>
    </location>
</feature>
<feature type="compositionally biased region" description="Basic and acidic residues" evidence="1">
    <location>
        <begin position="1"/>
        <end position="10"/>
    </location>
</feature>
<feature type="region of interest" description="Disordered" evidence="1">
    <location>
        <begin position="698"/>
        <end position="751"/>
    </location>
</feature>
<feature type="compositionally biased region" description="Basic and acidic residues" evidence="1">
    <location>
        <begin position="62"/>
        <end position="72"/>
    </location>
</feature>
<dbReference type="Proteomes" id="UP000008065">
    <property type="component" value="Unassembled WGS sequence"/>
</dbReference>
<dbReference type="GeneID" id="20831867"/>
<evidence type="ECO:0000313" key="2">
    <source>
        <dbReference type="EMBL" id="EGO61562.1"/>
    </source>
</evidence>
<dbReference type="KEGG" id="nte:NEUTE1DRAFT98652"/>
<feature type="region of interest" description="Disordered" evidence="1">
    <location>
        <begin position="833"/>
        <end position="897"/>
    </location>
</feature>
<feature type="region of interest" description="Disordered" evidence="1">
    <location>
        <begin position="53"/>
        <end position="92"/>
    </location>
</feature>
<feature type="region of interest" description="Disordered" evidence="1">
    <location>
        <begin position="1"/>
        <end position="32"/>
    </location>
</feature>
<feature type="compositionally biased region" description="Basic and acidic residues" evidence="1">
    <location>
        <begin position="284"/>
        <end position="293"/>
    </location>
</feature>
<feature type="compositionally biased region" description="Gly residues" evidence="1">
    <location>
        <begin position="838"/>
        <end position="848"/>
    </location>
</feature>
<dbReference type="OrthoDB" id="10370117at2759"/>
<dbReference type="VEuPathDB" id="FungiDB:NEUTE1DRAFT_98652"/>
<reference evidence="3" key="1">
    <citation type="journal article" date="2011" name="Genetics">
        <title>Massive changes in genome architecture accompany the transition to self-fertility in the filamentous fungus Neurospora tetrasperma.</title>
        <authorList>
            <person name="Ellison C.E."/>
            <person name="Stajich J.E."/>
            <person name="Jacobson D.J."/>
            <person name="Natvig D.O."/>
            <person name="Lapidus A."/>
            <person name="Foster B."/>
            <person name="Aerts A."/>
            <person name="Riley R."/>
            <person name="Lindquist E.A."/>
            <person name="Grigoriev I.V."/>
            <person name="Taylor J.W."/>
        </authorList>
    </citation>
    <scope>NUCLEOTIDE SEQUENCE [LARGE SCALE GENOMIC DNA]</scope>
    <source>
        <strain evidence="3">FGSC 2508 / P0657</strain>
    </source>
</reference>
<gene>
    <name evidence="2" type="ORF">NEUTE1DRAFT_98652</name>
</gene>
<feature type="compositionally biased region" description="Polar residues" evidence="1">
    <location>
        <begin position="20"/>
        <end position="31"/>
    </location>
</feature>
<dbReference type="HOGENOM" id="CLU_275715_0_0_1"/>
<evidence type="ECO:0000256" key="1">
    <source>
        <dbReference type="SAM" id="MobiDB-lite"/>
    </source>
</evidence>
<dbReference type="AlphaFoldDB" id="F8ME27"/>
<organism evidence="2 3">
    <name type="scientific">Neurospora tetrasperma (strain FGSC 2508 / ATCC MYA-4615 / P0657)</name>
    <dbReference type="NCBI Taxonomy" id="510951"/>
    <lineage>
        <taxon>Eukaryota</taxon>
        <taxon>Fungi</taxon>
        <taxon>Dikarya</taxon>
        <taxon>Ascomycota</taxon>
        <taxon>Pezizomycotina</taxon>
        <taxon>Sordariomycetes</taxon>
        <taxon>Sordariomycetidae</taxon>
        <taxon>Sordariales</taxon>
        <taxon>Sordariaceae</taxon>
        <taxon>Neurospora</taxon>
    </lineage>
</organism>
<feature type="region of interest" description="Disordered" evidence="1">
    <location>
        <begin position="273"/>
        <end position="295"/>
    </location>
</feature>
<name>F8ME27_NEUT8</name>